<sequence length="263" mass="29867">MFTIRSISSSRYIQIPKIKTFHPTSTYQQQTRTIKLFTYAATPSKVGLQKLAEYKDFILSDPESCQVELIDPESIEFQPSPTPHDKNPTIATIKPNPIIQTTTLKSILENHMQDGTFLAPREDGKGSNQYYLQKIPEEEISHPEPTASISRGLKSAPGGDASARRVKLFPFHAMHDWYHVQRQLRIARAWLQSSKRAVVEIHVCIDRKKNAVKDAEAVAEIPRRCLHFRPDVIVRAMPKGTKITIQAQTNGEYCWVMGRRGGM</sequence>
<dbReference type="OrthoDB" id="3525976at2759"/>
<evidence type="ECO:0000313" key="2">
    <source>
        <dbReference type="Proteomes" id="UP000624404"/>
    </source>
</evidence>
<dbReference type="AlphaFoldDB" id="A0A8H2VXB2"/>
<reference evidence="1" key="1">
    <citation type="submission" date="2020-10" db="EMBL/GenBank/DDBJ databases">
        <authorList>
            <person name="Kusch S."/>
        </authorList>
    </citation>
    <scope>NUCLEOTIDE SEQUENCE</scope>
    <source>
        <strain evidence="1">SwB9</strain>
    </source>
</reference>
<evidence type="ECO:0000313" key="1">
    <source>
        <dbReference type="EMBL" id="CAD6446899.1"/>
    </source>
</evidence>
<keyword evidence="2" id="KW-1185">Reference proteome</keyword>
<protein>
    <submittedName>
        <fullName evidence="1">84e6dfea-f671-4216-8f7a-43988f07a060-CDS</fullName>
    </submittedName>
</protein>
<comment type="caution">
    <text evidence="1">The sequence shown here is derived from an EMBL/GenBank/DDBJ whole genome shotgun (WGS) entry which is preliminary data.</text>
</comment>
<dbReference type="EMBL" id="CAJHIA010000022">
    <property type="protein sequence ID" value="CAD6446899.1"/>
    <property type="molecule type" value="Genomic_DNA"/>
</dbReference>
<name>A0A8H2VXB2_9HELO</name>
<accession>A0A8H2VXB2</accession>
<proteinExistence type="predicted"/>
<gene>
    <name evidence="1" type="ORF">SCLTRI_LOCUS6691</name>
</gene>
<organism evidence="1 2">
    <name type="scientific">Sclerotinia trifoliorum</name>
    <dbReference type="NCBI Taxonomy" id="28548"/>
    <lineage>
        <taxon>Eukaryota</taxon>
        <taxon>Fungi</taxon>
        <taxon>Dikarya</taxon>
        <taxon>Ascomycota</taxon>
        <taxon>Pezizomycotina</taxon>
        <taxon>Leotiomycetes</taxon>
        <taxon>Helotiales</taxon>
        <taxon>Sclerotiniaceae</taxon>
        <taxon>Sclerotinia</taxon>
    </lineage>
</organism>
<dbReference type="Proteomes" id="UP000624404">
    <property type="component" value="Unassembled WGS sequence"/>
</dbReference>